<gene>
    <name evidence="1" type="ORF">M9H77_14119</name>
</gene>
<evidence type="ECO:0000313" key="1">
    <source>
        <dbReference type="EMBL" id="KAI5673755.1"/>
    </source>
</evidence>
<reference evidence="2" key="1">
    <citation type="journal article" date="2023" name="Nat. Plants">
        <title>Single-cell RNA sequencing provides a high-resolution roadmap for understanding the multicellular compartmentation of specialized metabolism.</title>
        <authorList>
            <person name="Sun S."/>
            <person name="Shen X."/>
            <person name="Li Y."/>
            <person name="Li Y."/>
            <person name="Wang S."/>
            <person name="Li R."/>
            <person name="Zhang H."/>
            <person name="Shen G."/>
            <person name="Guo B."/>
            <person name="Wei J."/>
            <person name="Xu J."/>
            <person name="St-Pierre B."/>
            <person name="Chen S."/>
            <person name="Sun C."/>
        </authorList>
    </citation>
    <scope>NUCLEOTIDE SEQUENCE [LARGE SCALE GENOMIC DNA]</scope>
</reference>
<dbReference type="EMBL" id="CM044703">
    <property type="protein sequence ID" value="KAI5673755.1"/>
    <property type="molecule type" value="Genomic_DNA"/>
</dbReference>
<protein>
    <submittedName>
        <fullName evidence="1">Uncharacterized protein</fullName>
    </submittedName>
</protein>
<name>A0ACC0BMB4_CATRO</name>
<sequence length="130" mass="14776">MMCTILRQEEQEGWPESPSSAEAAMQVYATTPKSELTLKPPQFVVHLPKPPCTTAYTKNQERSYPNCCAQNAYTEGQYNKSRDPHPRTNRICARAVWIRHQGQWVPDARVLALLPSTLIIVSDTVNIYML</sequence>
<comment type="caution">
    <text evidence="1">The sequence shown here is derived from an EMBL/GenBank/DDBJ whole genome shotgun (WGS) entry which is preliminary data.</text>
</comment>
<evidence type="ECO:0000313" key="2">
    <source>
        <dbReference type="Proteomes" id="UP001060085"/>
    </source>
</evidence>
<proteinExistence type="predicted"/>
<dbReference type="Proteomes" id="UP001060085">
    <property type="component" value="Linkage Group LG03"/>
</dbReference>
<organism evidence="1 2">
    <name type="scientific">Catharanthus roseus</name>
    <name type="common">Madagascar periwinkle</name>
    <name type="synonym">Vinca rosea</name>
    <dbReference type="NCBI Taxonomy" id="4058"/>
    <lineage>
        <taxon>Eukaryota</taxon>
        <taxon>Viridiplantae</taxon>
        <taxon>Streptophyta</taxon>
        <taxon>Embryophyta</taxon>
        <taxon>Tracheophyta</taxon>
        <taxon>Spermatophyta</taxon>
        <taxon>Magnoliopsida</taxon>
        <taxon>eudicotyledons</taxon>
        <taxon>Gunneridae</taxon>
        <taxon>Pentapetalae</taxon>
        <taxon>asterids</taxon>
        <taxon>lamiids</taxon>
        <taxon>Gentianales</taxon>
        <taxon>Apocynaceae</taxon>
        <taxon>Rauvolfioideae</taxon>
        <taxon>Vinceae</taxon>
        <taxon>Catharanthinae</taxon>
        <taxon>Catharanthus</taxon>
    </lineage>
</organism>
<accession>A0ACC0BMB4</accession>
<keyword evidence="2" id="KW-1185">Reference proteome</keyword>